<evidence type="ECO:0000313" key="2">
    <source>
        <dbReference type="EMBL" id="CDY68368.1"/>
    </source>
</evidence>
<dbReference type="AlphaFoldDB" id="A0A078JLK0"/>
<feature type="compositionally biased region" description="Low complexity" evidence="1">
    <location>
        <begin position="323"/>
        <end position="353"/>
    </location>
</feature>
<evidence type="ECO:0000256" key="1">
    <source>
        <dbReference type="SAM" id="MobiDB-lite"/>
    </source>
</evidence>
<dbReference type="Gramene" id="CDY68368">
    <property type="protein sequence ID" value="CDY68368"/>
    <property type="gene ID" value="GSBRNA2T00073547001"/>
</dbReference>
<gene>
    <name evidence="2" type="primary">BnaCnng58660D</name>
    <name evidence="2" type="ORF">GSBRNA2T00073547001</name>
</gene>
<reference evidence="2 3" key="1">
    <citation type="journal article" date="2014" name="Science">
        <title>Plant genetics. Early allopolyploid evolution in the post-Neolithic Brassica napus oilseed genome.</title>
        <authorList>
            <person name="Chalhoub B."/>
            <person name="Denoeud F."/>
            <person name="Liu S."/>
            <person name="Parkin I.A."/>
            <person name="Tang H."/>
            <person name="Wang X."/>
            <person name="Chiquet J."/>
            <person name="Belcram H."/>
            <person name="Tong C."/>
            <person name="Samans B."/>
            <person name="Correa M."/>
            <person name="Da Silva C."/>
            <person name="Just J."/>
            <person name="Falentin C."/>
            <person name="Koh C.S."/>
            <person name="Le Clainche I."/>
            <person name="Bernard M."/>
            <person name="Bento P."/>
            <person name="Noel B."/>
            <person name="Labadie K."/>
            <person name="Alberti A."/>
            <person name="Charles M."/>
            <person name="Arnaud D."/>
            <person name="Guo H."/>
            <person name="Daviaud C."/>
            <person name="Alamery S."/>
            <person name="Jabbari K."/>
            <person name="Zhao M."/>
            <person name="Edger P.P."/>
            <person name="Chelaifa H."/>
            <person name="Tack D."/>
            <person name="Lassalle G."/>
            <person name="Mestiri I."/>
            <person name="Schnel N."/>
            <person name="Le Paslier M.C."/>
            <person name="Fan G."/>
            <person name="Renault V."/>
            <person name="Bayer P.E."/>
            <person name="Golicz A.A."/>
            <person name="Manoli S."/>
            <person name="Lee T.H."/>
            <person name="Thi V.H."/>
            <person name="Chalabi S."/>
            <person name="Hu Q."/>
            <person name="Fan C."/>
            <person name="Tollenaere R."/>
            <person name="Lu Y."/>
            <person name="Battail C."/>
            <person name="Shen J."/>
            <person name="Sidebottom C.H."/>
            <person name="Wang X."/>
            <person name="Canaguier A."/>
            <person name="Chauveau A."/>
            <person name="Berard A."/>
            <person name="Deniot G."/>
            <person name="Guan M."/>
            <person name="Liu Z."/>
            <person name="Sun F."/>
            <person name="Lim Y.P."/>
            <person name="Lyons E."/>
            <person name="Town C.D."/>
            <person name="Bancroft I."/>
            <person name="Wang X."/>
            <person name="Meng J."/>
            <person name="Ma J."/>
            <person name="Pires J.C."/>
            <person name="King G.J."/>
            <person name="Brunel D."/>
            <person name="Delourme R."/>
            <person name="Renard M."/>
            <person name="Aury J.M."/>
            <person name="Adams K.L."/>
            <person name="Batley J."/>
            <person name="Snowdon R.J."/>
            <person name="Tost J."/>
            <person name="Edwards D."/>
            <person name="Zhou Y."/>
            <person name="Hua W."/>
            <person name="Sharpe A.G."/>
            <person name="Paterson A.H."/>
            <person name="Guan C."/>
            <person name="Wincker P."/>
        </authorList>
    </citation>
    <scope>NUCLEOTIDE SEQUENCE [LARGE SCALE GENOMIC DNA]</scope>
    <source>
        <strain evidence="3">cv. Darmor-bzh</strain>
    </source>
</reference>
<feature type="region of interest" description="Disordered" evidence="1">
    <location>
        <begin position="323"/>
        <end position="383"/>
    </location>
</feature>
<name>A0A078JLK0_BRANA</name>
<sequence>MVYLCVIAGLVMAKDEKVCIPHKYIKLVMDFDKMRKYLWRLHSFDALVTSITEAMDKVKTQNSYVIDGFSYALQIWLMEAIPDIGSLLGKKLKEGVTSMRCRNWKGSAKVSYEDIISIESDFASTGVVFPYISSTGNGNIIVDAGFERDDEMNDERVDLIIDMYRKKYDWSKHVWGYQETEQPYADSSEDDGSKEEEAGERSDCGMEEEIETAHVSPAKKRKNQYQDIGAESRKKRLLCQRSTDKYRDLEEGMKSYIQGMFKSSFTALGLEVRDLIEDRFTKLEQTILSSQTPVGTHGAAPAYTQTHGAAPAYTQTHAAATTSTQALGSDSTLSPTPTPASTHASAPATTSRARASRNKASVPSHTGGPATAAKTRSKTKDPELSDVFGSLFDTIDFNLGTQEHLQKTMGKLTQESHVKGFDPSQEIFNRPFLNDIDDPEVHCKDSDYELVFVPEDNFSKLTEWILKPKVLQIGPSKFDAELVSRIMGPNEWLKNNDMDAMMYFIYELCVQ</sequence>
<dbReference type="Proteomes" id="UP000028999">
    <property type="component" value="Unassembled WGS sequence"/>
</dbReference>
<protein>
    <submittedName>
        <fullName evidence="2">BnaCnng58660D protein</fullName>
    </submittedName>
</protein>
<feature type="region of interest" description="Disordered" evidence="1">
    <location>
        <begin position="181"/>
        <end position="227"/>
    </location>
</feature>
<dbReference type="PANTHER" id="PTHR48449">
    <property type="entry name" value="DUF1985 DOMAIN-CONTAINING PROTEIN"/>
    <property type="match status" value="1"/>
</dbReference>
<organism evidence="2 3">
    <name type="scientific">Brassica napus</name>
    <name type="common">Rape</name>
    <dbReference type="NCBI Taxonomy" id="3708"/>
    <lineage>
        <taxon>Eukaryota</taxon>
        <taxon>Viridiplantae</taxon>
        <taxon>Streptophyta</taxon>
        <taxon>Embryophyta</taxon>
        <taxon>Tracheophyta</taxon>
        <taxon>Spermatophyta</taxon>
        <taxon>Magnoliopsida</taxon>
        <taxon>eudicotyledons</taxon>
        <taxon>Gunneridae</taxon>
        <taxon>Pentapetalae</taxon>
        <taxon>rosids</taxon>
        <taxon>malvids</taxon>
        <taxon>Brassicales</taxon>
        <taxon>Brassicaceae</taxon>
        <taxon>Brassiceae</taxon>
        <taxon>Brassica</taxon>
    </lineage>
</organism>
<feature type="compositionally biased region" description="Basic and acidic residues" evidence="1">
    <location>
        <begin position="195"/>
        <end position="204"/>
    </location>
</feature>
<accession>A0A078JLK0</accession>
<dbReference type="EMBL" id="LK037238">
    <property type="protein sequence ID" value="CDY68368.1"/>
    <property type="molecule type" value="Genomic_DNA"/>
</dbReference>
<dbReference type="PaxDb" id="3708-A0A078JLK0"/>
<dbReference type="PANTHER" id="PTHR48449:SF1">
    <property type="entry name" value="DUF1985 DOMAIN-CONTAINING PROTEIN"/>
    <property type="match status" value="1"/>
</dbReference>
<dbReference type="OMA" id="WISICIN"/>
<proteinExistence type="predicted"/>
<keyword evidence="3" id="KW-1185">Reference proteome</keyword>
<evidence type="ECO:0000313" key="3">
    <source>
        <dbReference type="Proteomes" id="UP000028999"/>
    </source>
</evidence>